<reference evidence="1" key="1">
    <citation type="journal article" date="2021" name="Proc. Natl. Acad. Sci. U.S.A.">
        <title>A Catalog of Tens of Thousands of Viruses from Human Metagenomes Reveals Hidden Associations with Chronic Diseases.</title>
        <authorList>
            <person name="Tisza M.J."/>
            <person name="Buck C.B."/>
        </authorList>
    </citation>
    <scope>NUCLEOTIDE SEQUENCE</scope>
    <source>
        <strain evidence="1">CtkfK18</strain>
    </source>
</reference>
<organism evidence="1">
    <name type="scientific">Myoviridae sp. ctkfK18</name>
    <dbReference type="NCBI Taxonomy" id="2825165"/>
    <lineage>
        <taxon>Viruses</taxon>
        <taxon>Duplodnaviria</taxon>
        <taxon>Heunggongvirae</taxon>
        <taxon>Uroviricota</taxon>
        <taxon>Caudoviricetes</taxon>
    </lineage>
</organism>
<accession>A0A8S5VGJ4</accession>
<dbReference type="EMBL" id="BK016265">
    <property type="protein sequence ID" value="DAG05836.1"/>
    <property type="molecule type" value="Genomic_DNA"/>
</dbReference>
<sequence length="355" mass="38979">MTNEKKELFATLGLIAEESVANESVNPDENVVELTASESVDTELKELENIDSCYNEVEKASFESTISDLELLNKALVYRNIKASGNKEEVYLESLSTEFGISTEGIKEIAEKGLDAIKALIDKIISALKSIFGASRTQEKVIKSLEYKINAVDEVNKGKYDLKLFAVILGHEMILAGLTNKGFSPSDFPNAGSFSKITEIAKSAIEGFYKGNPSDGKDNYTTFIGDLNEITKGLNDIESAANNITDLADYDYHQGAVKLIKSFKMYNVGKKIQEIITALEKEKAKIDKKLVKNKLKTPQDGVDQVNNALTGANLTSALKTINKYKDINSKNVRALVKLCGQYLKSAKSTKTEKTA</sequence>
<protein>
    <submittedName>
        <fullName evidence="1">Uncharacterized protein</fullName>
    </submittedName>
</protein>
<proteinExistence type="predicted"/>
<name>A0A8S5VGJ4_9CAUD</name>
<evidence type="ECO:0000313" key="1">
    <source>
        <dbReference type="EMBL" id="DAG05836.1"/>
    </source>
</evidence>